<dbReference type="Gene3D" id="3.60.15.10">
    <property type="entry name" value="Ribonuclease Z/Hydroxyacylglutathione hydrolase-like"/>
    <property type="match status" value="1"/>
</dbReference>
<dbReference type="InterPro" id="IPR035681">
    <property type="entry name" value="ComA-like_MBL"/>
</dbReference>
<dbReference type="AlphaFoldDB" id="E6UJ01"/>
<dbReference type="STRING" id="697329.Rumal_1769"/>
<dbReference type="PANTHER" id="PTHR30619">
    <property type="entry name" value="DNA INTERNALIZATION/COMPETENCE PROTEIN COMEC/REC2"/>
    <property type="match status" value="1"/>
</dbReference>
<dbReference type="SUPFAM" id="SSF56281">
    <property type="entry name" value="Metallo-hydrolase/oxidoreductase"/>
    <property type="match status" value="1"/>
</dbReference>
<dbReference type="OrthoDB" id="9761531at2"/>
<name>E6UJ01_RUMA7</name>
<sequence precursor="true">MSVSSTKKKTSAKTRSAKNRRLSLRQRARLIILVLLLFAAGVLCLLHYTGLISVQDVLVKLGLADRPATRADLEVHFIDVGQGDSILVASQGQIMLIDSGERDDSNAVESYLIRHGIHHIDRLIATHPHSDHIGEMAEIIYTFDVDEFMMPRIPDAYVPTTKCYEDMLNAINVRDVDVMPPEDISFELGCCQVNVYTSDIKDSENLNNYSLIVKVKHGNNSFLFTGDCENEEEMSLLKKGVDLRAKVLKAGHHGSSTSSSADFLDAVDPAYAVISCGKVNDYGHPHEETVRRISKYARQTYITARDGTVVFVSDGDGLSVELSGDKK</sequence>
<dbReference type="CDD" id="cd07731">
    <property type="entry name" value="ComA-like_MBL-fold"/>
    <property type="match status" value="1"/>
</dbReference>
<dbReference type="InterPro" id="IPR052159">
    <property type="entry name" value="Competence_DNA_uptake"/>
</dbReference>
<dbReference type="EMBL" id="CP002403">
    <property type="protein sequence ID" value="ADU22267.1"/>
    <property type="molecule type" value="Genomic_DNA"/>
</dbReference>
<proteinExistence type="predicted"/>
<dbReference type="InterPro" id="IPR036866">
    <property type="entry name" value="RibonucZ/Hydroxyglut_hydro"/>
</dbReference>
<dbReference type="HOGENOM" id="CLU_010363_0_3_9"/>
<dbReference type="Proteomes" id="UP000006919">
    <property type="component" value="Chromosome"/>
</dbReference>
<accession>E6UJ01</accession>
<evidence type="ECO:0000259" key="1">
    <source>
        <dbReference type="SMART" id="SM00849"/>
    </source>
</evidence>
<dbReference type="PANTHER" id="PTHR30619:SF7">
    <property type="entry name" value="BETA-LACTAMASE DOMAIN PROTEIN"/>
    <property type="match status" value="1"/>
</dbReference>
<reference evidence="2 3" key="1">
    <citation type="journal article" date="2011" name="J. Bacteriol.">
        <title>Complete genome of the cellulolytic ruminal bacterium Ruminococcus albus 7.</title>
        <authorList>
            <person name="Suen G."/>
            <person name="Stevenson D.M."/>
            <person name="Bruce D.C."/>
            <person name="Chertkov O."/>
            <person name="Copeland A."/>
            <person name="Cheng J.F."/>
            <person name="Detter C."/>
            <person name="Detter J.C."/>
            <person name="Goodwin L.A."/>
            <person name="Han C.S."/>
            <person name="Hauser L.J."/>
            <person name="Ivanova N.N."/>
            <person name="Kyrpides N.C."/>
            <person name="Land M.L."/>
            <person name="Lapidus A."/>
            <person name="Lucas S."/>
            <person name="Ovchinnikova G."/>
            <person name="Pitluck S."/>
            <person name="Tapia R."/>
            <person name="Woyke T."/>
            <person name="Boyum J."/>
            <person name="Mead D."/>
            <person name="Weimer P.J."/>
        </authorList>
    </citation>
    <scope>NUCLEOTIDE SEQUENCE [LARGE SCALE GENOMIC DNA]</scope>
    <source>
        <strain evidence="3">ATCC 27210 / DSM 20455 / JCM 14654 / NCDO 2250 / 7</strain>
    </source>
</reference>
<dbReference type="RefSeq" id="WP_013498432.1">
    <property type="nucleotide sequence ID" value="NC_014833.1"/>
</dbReference>
<protein>
    <recommendedName>
        <fullName evidence="1">Metallo-beta-lactamase domain-containing protein</fullName>
    </recommendedName>
</protein>
<dbReference type="SMART" id="SM00849">
    <property type="entry name" value="Lactamase_B"/>
    <property type="match status" value="1"/>
</dbReference>
<dbReference type="KEGG" id="ral:Rumal_1769"/>
<dbReference type="InterPro" id="IPR001279">
    <property type="entry name" value="Metallo-B-lactamas"/>
</dbReference>
<evidence type="ECO:0000313" key="2">
    <source>
        <dbReference type="EMBL" id="ADU22267.1"/>
    </source>
</evidence>
<gene>
    <name evidence="2" type="ordered locus">Rumal_1769</name>
</gene>
<dbReference type="eggNOG" id="COG2333">
    <property type="taxonomic scope" value="Bacteria"/>
</dbReference>
<dbReference type="Pfam" id="PF00753">
    <property type="entry name" value="Lactamase_B"/>
    <property type="match status" value="1"/>
</dbReference>
<feature type="domain" description="Metallo-beta-lactamase" evidence="1">
    <location>
        <begin position="82"/>
        <end position="278"/>
    </location>
</feature>
<organism evidence="2 3">
    <name type="scientific">Ruminococcus albus (strain ATCC 27210 / DSM 20455 / JCM 14654 / NCDO 2250 / 7)</name>
    <dbReference type="NCBI Taxonomy" id="697329"/>
    <lineage>
        <taxon>Bacteria</taxon>
        <taxon>Bacillati</taxon>
        <taxon>Bacillota</taxon>
        <taxon>Clostridia</taxon>
        <taxon>Eubacteriales</taxon>
        <taxon>Oscillospiraceae</taxon>
        <taxon>Ruminococcus</taxon>
    </lineage>
</organism>
<evidence type="ECO:0000313" key="3">
    <source>
        <dbReference type="Proteomes" id="UP000006919"/>
    </source>
</evidence>